<reference evidence="2 3" key="1">
    <citation type="submission" date="2019-01" db="EMBL/GenBank/DDBJ databases">
        <title>Novel species of Nocardioides.</title>
        <authorList>
            <person name="Liu Q."/>
            <person name="Xin Y.-H."/>
        </authorList>
    </citation>
    <scope>NUCLEOTIDE SEQUENCE [LARGE SCALE GENOMIC DNA]</scope>
    <source>
        <strain evidence="2 3">HLT3-15</strain>
    </source>
</reference>
<protein>
    <submittedName>
        <fullName evidence="2">Uncharacterized protein</fullName>
    </submittedName>
</protein>
<feature type="transmembrane region" description="Helical" evidence="1">
    <location>
        <begin position="38"/>
        <end position="61"/>
    </location>
</feature>
<evidence type="ECO:0000313" key="2">
    <source>
        <dbReference type="EMBL" id="RYB96173.1"/>
    </source>
</evidence>
<feature type="transmembrane region" description="Helical" evidence="1">
    <location>
        <begin position="336"/>
        <end position="357"/>
    </location>
</feature>
<dbReference type="Proteomes" id="UP000291838">
    <property type="component" value="Unassembled WGS sequence"/>
</dbReference>
<organism evidence="2 3">
    <name type="scientific">Nocardioides glacieisoli</name>
    <dbReference type="NCBI Taxonomy" id="1168730"/>
    <lineage>
        <taxon>Bacteria</taxon>
        <taxon>Bacillati</taxon>
        <taxon>Actinomycetota</taxon>
        <taxon>Actinomycetes</taxon>
        <taxon>Propionibacteriales</taxon>
        <taxon>Nocardioidaceae</taxon>
        <taxon>Nocardioides</taxon>
    </lineage>
</organism>
<gene>
    <name evidence="2" type="ORF">EUA06_00890</name>
</gene>
<feature type="transmembrane region" description="Helical" evidence="1">
    <location>
        <begin position="190"/>
        <end position="210"/>
    </location>
</feature>
<dbReference type="InterPro" id="IPR046264">
    <property type="entry name" value="DUF6297"/>
</dbReference>
<keyword evidence="1" id="KW-0812">Transmembrane</keyword>
<evidence type="ECO:0000256" key="1">
    <source>
        <dbReference type="SAM" id="Phobius"/>
    </source>
</evidence>
<dbReference type="EMBL" id="SDWS01000001">
    <property type="protein sequence ID" value="RYB96173.1"/>
    <property type="molecule type" value="Genomic_DNA"/>
</dbReference>
<feature type="transmembrane region" description="Helical" evidence="1">
    <location>
        <begin position="216"/>
        <end position="239"/>
    </location>
</feature>
<evidence type="ECO:0000313" key="3">
    <source>
        <dbReference type="Proteomes" id="UP000291838"/>
    </source>
</evidence>
<accession>A0A4Q2S726</accession>
<feature type="transmembrane region" description="Helical" evidence="1">
    <location>
        <begin position="134"/>
        <end position="153"/>
    </location>
</feature>
<keyword evidence="1" id="KW-0472">Membrane</keyword>
<dbReference type="Pfam" id="PF19814">
    <property type="entry name" value="DUF6297"/>
    <property type="match status" value="1"/>
</dbReference>
<keyword evidence="1" id="KW-1133">Transmembrane helix</keyword>
<feature type="transmembrane region" description="Helical" evidence="1">
    <location>
        <begin position="81"/>
        <end position="101"/>
    </location>
</feature>
<dbReference type="AlphaFoldDB" id="A0A4Q2S726"/>
<sequence>MTDTAHLEPGPEVPTAREVRAEIRDWRRGRAELRWGEVLSDGYIAIFCIVMIGAMGGNVVLTLRRLADDTCAGSCTEVRSAMPWLVALAVALLALGLARLLGPVFSPPAANAWLLSTPVDRGALLRPGWGRTSALAVAVAALALLAPAVLGGFSLAEGAVFLVAGGATALACVGIAALSQVHENRVARVLTWAIAAGLWVLLSLSATHGAGAVPSVPLGVGLAAAALLVAVAAALFWWTRSAMAGVSRRVLGYTAHLSPSLSGALSSVDLGLMYDVLLARRWGRGASVRPRTGGPLGWPALVHRDLIRAVRSPQPFVLLASLVLVPYAAAEAGAGRAVVLVTTLLGLLGGPAMCSGLRVVVRTQSLARMLPLKRQTLLLAHLAVPGVALLLFSLATIPTLLPTHPSTEAANLAIACALSSLASTTRWVTGKPPNYAAPMVSTPAGGVPTGVFGSLARGFDVWAFTALPMMFGTGGMMLSSVISIGVISYLVSDSAA</sequence>
<name>A0A4Q2S726_9ACTN</name>
<dbReference type="OrthoDB" id="3725302at2"/>
<keyword evidence="3" id="KW-1185">Reference proteome</keyword>
<feature type="transmembrane region" description="Helical" evidence="1">
    <location>
        <begin position="462"/>
        <end position="491"/>
    </location>
</feature>
<dbReference type="RefSeq" id="WP_129473125.1">
    <property type="nucleotide sequence ID" value="NZ_SDWS01000001.1"/>
</dbReference>
<proteinExistence type="predicted"/>
<comment type="caution">
    <text evidence="2">The sequence shown here is derived from an EMBL/GenBank/DDBJ whole genome shotgun (WGS) entry which is preliminary data.</text>
</comment>
<feature type="transmembrane region" description="Helical" evidence="1">
    <location>
        <begin position="159"/>
        <end position="178"/>
    </location>
</feature>
<feature type="transmembrane region" description="Helical" evidence="1">
    <location>
        <begin position="313"/>
        <end position="330"/>
    </location>
</feature>
<feature type="transmembrane region" description="Helical" evidence="1">
    <location>
        <begin position="377"/>
        <end position="397"/>
    </location>
</feature>